<dbReference type="AlphaFoldDB" id="A0AAE1CAH1"/>
<feature type="compositionally biased region" description="Basic and acidic residues" evidence="1">
    <location>
        <begin position="217"/>
        <end position="226"/>
    </location>
</feature>
<dbReference type="Pfam" id="PF09428">
    <property type="entry name" value="DUF2011"/>
    <property type="match status" value="1"/>
</dbReference>
<protein>
    <submittedName>
        <fullName evidence="2">Uncharacterized protein</fullName>
    </submittedName>
</protein>
<feature type="region of interest" description="Disordered" evidence="1">
    <location>
        <begin position="17"/>
        <end position="37"/>
    </location>
</feature>
<organism evidence="2 3">
    <name type="scientific">Podospora appendiculata</name>
    <dbReference type="NCBI Taxonomy" id="314037"/>
    <lineage>
        <taxon>Eukaryota</taxon>
        <taxon>Fungi</taxon>
        <taxon>Dikarya</taxon>
        <taxon>Ascomycota</taxon>
        <taxon>Pezizomycotina</taxon>
        <taxon>Sordariomycetes</taxon>
        <taxon>Sordariomycetidae</taxon>
        <taxon>Sordariales</taxon>
        <taxon>Podosporaceae</taxon>
        <taxon>Podospora</taxon>
    </lineage>
</organism>
<gene>
    <name evidence="2" type="ORF">B0T22DRAFT_465835</name>
</gene>
<reference evidence="2" key="2">
    <citation type="submission" date="2023-06" db="EMBL/GenBank/DDBJ databases">
        <authorList>
            <consortium name="Lawrence Berkeley National Laboratory"/>
            <person name="Haridas S."/>
            <person name="Hensen N."/>
            <person name="Bonometti L."/>
            <person name="Westerberg I."/>
            <person name="Brannstrom I.O."/>
            <person name="Guillou S."/>
            <person name="Cros-Aarteil S."/>
            <person name="Calhoun S."/>
            <person name="Kuo A."/>
            <person name="Mondo S."/>
            <person name="Pangilinan J."/>
            <person name="Riley R."/>
            <person name="Labutti K."/>
            <person name="Andreopoulos B."/>
            <person name="Lipzen A."/>
            <person name="Chen C."/>
            <person name="Yanf M."/>
            <person name="Daum C."/>
            <person name="Ng V."/>
            <person name="Clum A."/>
            <person name="Steindorff A."/>
            <person name="Ohm R."/>
            <person name="Martin F."/>
            <person name="Silar P."/>
            <person name="Natvig D."/>
            <person name="Lalanne C."/>
            <person name="Gautier V."/>
            <person name="Ament-Velasquez S.L."/>
            <person name="Kruys A."/>
            <person name="Hutchinson M.I."/>
            <person name="Powell A.J."/>
            <person name="Barry K."/>
            <person name="Miller A.N."/>
            <person name="Grigoriev I.V."/>
            <person name="Debuchy R."/>
            <person name="Gladieux P."/>
            <person name="Thoren M.H."/>
            <person name="Johannesson H."/>
        </authorList>
    </citation>
    <scope>NUCLEOTIDE SEQUENCE</scope>
    <source>
        <strain evidence="2">CBS 314.62</strain>
    </source>
</reference>
<comment type="caution">
    <text evidence="2">The sequence shown here is derived from an EMBL/GenBank/DDBJ whole genome shotgun (WGS) entry which is preliminary data.</text>
</comment>
<keyword evidence="3" id="KW-1185">Reference proteome</keyword>
<dbReference type="InterPro" id="IPR018555">
    <property type="entry name" value="C630.06c-like"/>
</dbReference>
<dbReference type="EMBL" id="JAULSO010000003">
    <property type="protein sequence ID" value="KAK3685503.1"/>
    <property type="molecule type" value="Genomic_DNA"/>
</dbReference>
<feature type="compositionally biased region" description="Basic and acidic residues" evidence="1">
    <location>
        <begin position="17"/>
        <end position="28"/>
    </location>
</feature>
<sequence length="289" mass="32018">MSDIFALPDAKRVRREDLYDSDHVRDSSPDENEAEAETKARLLNARLSALLSLNLDAPILMAADGDDHAAAAAAAAAPPPDESADQPDEAPEFEFRLFSTSSVSQKVVLAPLEDKHVQAEIVSQRPLSYYLRGDLTPQERERFQYAAVSGRDVMQWAHQRAWGLEVPWRVTKITLSSPRQTGGDKARKKTATGPPAQDSAMAGAKKRPGKKRRIALRVKEKAEKEAAATLAMKRMTKEEHLKEKKKRLNREKKLKRRKKEKEKKLGGGSAAAADGGDHQSESDDNDMES</sequence>
<feature type="compositionally biased region" description="Basic residues" evidence="1">
    <location>
        <begin position="204"/>
        <end position="216"/>
    </location>
</feature>
<proteinExistence type="predicted"/>
<evidence type="ECO:0000313" key="3">
    <source>
        <dbReference type="Proteomes" id="UP001270362"/>
    </source>
</evidence>
<feature type="region of interest" description="Disordered" evidence="1">
    <location>
        <begin position="175"/>
        <end position="289"/>
    </location>
</feature>
<evidence type="ECO:0000313" key="2">
    <source>
        <dbReference type="EMBL" id="KAK3685503.1"/>
    </source>
</evidence>
<dbReference type="Proteomes" id="UP001270362">
    <property type="component" value="Unassembled WGS sequence"/>
</dbReference>
<feature type="compositionally biased region" description="Basic residues" evidence="1">
    <location>
        <begin position="243"/>
        <end position="261"/>
    </location>
</feature>
<evidence type="ECO:0000256" key="1">
    <source>
        <dbReference type="SAM" id="MobiDB-lite"/>
    </source>
</evidence>
<reference evidence="2" key="1">
    <citation type="journal article" date="2023" name="Mol. Phylogenet. Evol.">
        <title>Genome-scale phylogeny and comparative genomics of the fungal order Sordariales.</title>
        <authorList>
            <person name="Hensen N."/>
            <person name="Bonometti L."/>
            <person name="Westerberg I."/>
            <person name="Brannstrom I.O."/>
            <person name="Guillou S."/>
            <person name="Cros-Aarteil S."/>
            <person name="Calhoun S."/>
            <person name="Haridas S."/>
            <person name="Kuo A."/>
            <person name="Mondo S."/>
            <person name="Pangilinan J."/>
            <person name="Riley R."/>
            <person name="LaButti K."/>
            <person name="Andreopoulos B."/>
            <person name="Lipzen A."/>
            <person name="Chen C."/>
            <person name="Yan M."/>
            <person name="Daum C."/>
            <person name="Ng V."/>
            <person name="Clum A."/>
            <person name="Steindorff A."/>
            <person name="Ohm R.A."/>
            <person name="Martin F."/>
            <person name="Silar P."/>
            <person name="Natvig D.O."/>
            <person name="Lalanne C."/>
            <person name="Gautier V."/>
            <person name="Ament-Velasquez S.L."/>
            <person name="Kruys A."/>
            <person name="Hutchinson M.I."/>
            <person name="Powell A.J."/>
            <person name="Barry K."/>
            <person name="Miller A.N."/>
            <person name="Grigoriev I.V."/>
            <person name="Debuchy R."/>
            <person name="Gladieux P."/>
            <person name="Hiltunen Thoren M."/>
            <person name="Johannesson H."/>
        </authorList>
    </citation>
    <scope>NUCLEOTIDE SEQUENCE</scope>
    <source>
        <strain evidence="2">CBS 314.62</strain>
    </source>
</reference>
<accession>A0AAE1CAH1</accession>
<name>A0AAE1CAH1_9PEZI</name>